<name>A0AAW7I5Y7_9GAMM</name>
<accession>A0AAW7I5Y7</accession>
<evidence type="ECO:0000313" key="3">
    <source>
        <dbReference type="Proteomes" id="UP001168216"/>
    </source>
</evidence>
<feature type="transmembrane region" description="Helical" evidence="1">
    <location>
        <begin position="21"/>
        <end position="40"/>
    </location>
</feature>
<organism evidence="2 3">
    <name type="scientific">Aeromonas bestiarum</name>
    <dbReference type="NCBI Taxonomy" id="105751"/>
    <lineage>
        <taxon>Bacteria</taxon>
        <taxon>Pseudomonadati</taxon>
        <taxon>Pseudomonadota</taxon>
        <taxon>Gammaproteobacteria</taxon>
        <taxon>Aeromonadales</taxon>
        <taxon>Aeromonadaceae</taxon>
        <taxon>Aeromonas</taxon>
    </lineage>
</organism>
<keyword evidence="1" id="KW-0812">Transmembrane</keyword>
<feature type="transmembrane region" description="Helical" evidence="1">
    <location>
        <begin position="132"/>
        <end position="165"/>
    </location>
</feature>
<keyword evidence="1" id="KW-1133">Transmembrane helix</keyword>
<dbReference type="RefSeq" id="WP_234594990.1">
    <property type="nucleotide sequence ID" value="NZ_JAOPLV010000021.1"/>
</dbReference>
<protein>
    <recommendedName>
        <fullName evidence="4">Transmembrane protein</fullName>
    </recommendedName>
</protein>
<keyword evidence="1" id="KW-0472">Membrane</keyword>
<gene>
    <name evidence="2" type="ORF">OB959_23820</name>
</gene>
<evidence type="ECO:0000313" key="2">
    <source>
        <dbReference type="EMBL" id="MDM5142777.1"/>
    </source>
</evidence>
<proteinExistence type="predicted"/>
<dbReference type="Proteomes" id="UP001168216">
    <property type="component" value="Unassembled WGS sequence"/>
</dbReference>
<dbReference type="EMBL" id="JAOPLV010000021">
    <property type="protein sequence ID" value="MDM5142777.1"/>
    <property type="molecule type" value="Genomic_DNA"/>
</dbReference>
<dbReference type="AlphaFoldDB" id="A0AAW7I5Y7"/>
<evidence type="ECO:0000256" key="1">
    <source>
        <dbReference type="SAM" id="Phobius"/>
    </source>
</evidence>
<evidence type="ECO:0008006" key="4">
    <source>
        <dbReference type="Google" id="ProtNLM"/>
    </source>
</evidence>
<comment type="caution">
    <text evidence="2">The sequence shown here is derived from an EMBL/GenBank/DDBJ whole genome shotgun (WGS) entry which is preliminary data.</text>
</comment>
<feature type="transmembrane region" description="Helical" evidence="1">
    <location>
        <begin position="68"/>
        <end position="89"/>
    </location>
</feature>
<sequence>MMKVINQICTSTLTWVERKSGNLMPVNGPIAIAYVVYQLAKSTEPNYSVNQIQLVSGLFTVTSRHGGLSFSVLAGCIMLLSIVAVAKFCRSLRWPMLGGRVSIAAVLLPALVAWWVYALFYWQTSSGDQFMLYPALFGICFTVLFLAFKVPFVTIVVGIFSAIYLRNSSTFSAEHDAGRSESDRAEAELENQYDWHRNGVDD</sequence>
<reference evidence="2" key="1">
    <citation type="submission" date="2023-08" db="EMBL/GenBank/DDBJ databases">
        <title>WGS of Aeromonas isolates.</title>
        <authorList>
            <person name="Lee H."/>
        </authorList>
    </citation>
    <scope>NUCLEOTIDE SEQUENCE</scope>
    <source>
        <strain evidence="2">SL22</strain>
    </source>
</reference>
<feature type="transmembrane region" description="Helical" evidence="1">
    <location>
        <begin position="101"/>
        <end position="120"/>
    </location>
</feature>